<name>A0ABY3U407_9MYCO</name>
<gene>
    <name evidence="5" type="ORF">MIU77_03740</name>
</gene>
<dbReference type="InterPro" id="IPR024185">
    <property type="entry name" value="FTHF_cligase-like_sf"/>
</dbReference>
<dbReference type="PANTHER" id="PTHR23407">
    <property type="entry name" value="ATPASE INHIBITOR/5-FORMYLTETRAHYDROFOLATE CYCLO-LIGASE"/>
    <property type="match status" value="1"/>
</dbReference>
<dbReference type="InterPro" id="IPR002698">
    <property type="entry name" value="FTHF_cligase"/>
</dbReference>
<dbReference type="EC" id="6.3.3.2" evidence="4"/>
<evidence type="ECO:0000256" key="4">
    <source>
        <dbReference type="RuleBase" id="RU361279"/>
    </source>
</evidence>
<evidence type="ECO:0000256" key="1">
    <source>
        <dbReference type="ARBA" id="ARBA00010638"/>
    </source>
</evidence>
<keyword evidence="2 4" id="KW-0547">Nucleotide-binding</keyword>
<dbReference type="NCBIfam" id="TIGR02727">
    <property type="entry name" value="MTHFS_bact"/>
    <property type="match status" value="1"/>
</dbReference>
<accession>A0ABY3U407</accession>
<comment type="catalytic activity">
    <reaction evidence="4">
        <text>(6S)-5-formyl-5,6,7,8-tetrahydrofolate + ATP = (6R)-5,10-methenyltetrahydrofolate + ADP + phosphate</text>
        <dbReference type="Rhea" id="RHEA:10488"/>
        <dbReference type="ChEBI" id="CHEBI:30616"/>
        <dbReference type="ChEBI" id="CHEBI:43474"/>
        <dbReference type="ChEBI" id="CHEBI:57455"/>
        <dbReference type="ChEBI" id="CHEBI:57457"/>
        <dbReference type="ChEBI" id="CHEBI:456216"/>
        <dbReference type="EC" id="6.3.3.2"/>
    </reaction>
</comment>
<comment type="similarity">
    <text evidence="1 4">Belongs to the 5-formyltetrahydrofolate cyclo-ligase family.</text>
</comment>
<dbReference type="Proteomes" id="UP001055200">
    <property type="component" value="Chromosome"/>
</dbReference>
<keyword evidence="3 4" id="KW-0067">ATP-binding</keyword>
<dbReference type="GO" id="GO:0030272">
    <property type="term" value="F:5-formyltetrahydrofolate cyclo-ligase activity"/>
    <property type="evidence" value="ECO:0007669"/>
    <property type="project" value="UniProtKB-EC"/>
</dbReference>
<proteinExistence type="inferred from homology"/>
<dbReference type="PANTHER" id="PTHR23407:SF1">
    <property type="entry name" value="5-FORMYLTETRAHYDROFOLATE CYCLO-LIGASE"/>
    <property type="match status" value="1"/>
</dbReference>
<evidence type="ECO:0000313" key="6">
    <source>
        <dbReference type="Proteomes" id="UP001055200"/>
    </source>
</evidence>
<dbReference type="Gene3D" id="3.40.50.10420">
    <property type="entry name" value="NagB/RpiA/CoA transferase-like"/>
    <property type="match status" value="1"/>
</dbReference>
<comment type="cofactor">
    <cofactor evidence="4">
        <name>Mg(2+)</name>
        <dbReference type="ChEBI" id="CHEBI:18420"/>
    </cofactor>
</comment>
<dbReference type="Pfam" id="PF01812">
    <property type="entry name" value="5-FTHF_cyc-lig"/>
    <property type="match status" value="1"/>
</dbReference>
<keyword evidence="6" id="KW-1185">Reference proteome</keyword>
<dbReference type="EMBL" id="CP092365">
    <property type="protein sequence ID" value="ULN53466.1"/>
    <property type="molecule type" value="Genomic_DNA"/>
</dbReference>
<sequence length="201" mass="20483">MAVSPKAALRRRLLAARSAVPAARHAADADALRAHLAALPVAGSTVCAYVPAGAEPGTPAMLAALRRRGLRVLIPAVAAGDPAPLRWGDYHAETLAAGRFGLAEPPPPWLPPRALGRAALVLVPALAVDAAGVRLGRGGGFYDRSLPLADPRAPRVAVVRDDELLAALPADPHDVAMTHALTPARGLVALTGHGAGITPSD</sequence>
<dbReference type="InterPro" id="IPR037171">
    <property type="entry name" value="NagB/RpiA_transferase-like"/>
</dbReference>
<dbReference type="PIRSF" id="PIRSF006806">
    <property type="entry name" value="FTHF_cligase"/>
    <property type="match status" value="1"/>
</dbReference>
<keyword evidence="4" id="KW-0460">Magnesium</keyword>
<evidence type="ECO:0000256" key="2">
    <source>
        <dbReference type="ARBA" id="ARBA00022741"/>
    </source>
</evidence>
<evidence type="ECO:0000313" key="5">
    <source>
        <dbReference type="EMBL" id="ULN53466.1"/>
    </source>
</evidence>
<evidence type="ECO:0000256" key="3">
    <source>
        <dbReference type="ARBA" id="ARBA00022840"/>
    </source>
</evidence>
<keyword evidence="4" id="KW-0479">Metal-binding</keyword>
<protein>
    <recommendedName>
        <fullName evidence="4">5-formyltetrahydrofolate cyclo-ligase</fullName>
        <ecNumber evidence="4">6.3.3.2</ecNumber>
    </recommendedName>
</protein>
<reference evidence="5" key="1">
    <citation type="submission" date="2022-08" db="EMBL/GenBank/DDBJ databases">
        <title>Complete genome sequence of 14 non-tuberculosis mycobacteria type-strains.</title>
        <authorList>
            <person name="Igarashi Y."/>
            <person name="Osugi A."/>
            <person name="Mitarai S."/>
        </authorList>
    </citation>
    <scope>NUCLEOTIDE SEQUENCE</scope>
    <source>
        <strain evidence="5">DSM 45575</strain>
    </source>
</reference>
<dbReference type="SUPFAM" id="SSF100950">
    <property type="entry name" value="NagB/RpiA/CoA transferase-like"/>
    <property type="match status" value="1"/>
</dbReference>
<keyword evidence="5" id="KW-0436">Ligase</keyword>
<dbReference type="RefSeq" id="WP_240171717.1">
    <property type="nucleotide sequence ID" value="NZ_CP092365.1"/>
</dbReference>
<organism evidence="5 6">
    <name type="scientific">Mycolicibacillus parakoreensis</name>
    <dbReference type="NCBI Taxonomy" id="1069221"/>
    <lineage>
        <taxon>Bacteria</taxon>
        <taxon>Bacillati</taxon>
        <taxon>Actinomycetota</taxon>
        <taxon>Actinomycetes</taxon>
        <taxon>Mycobacteriales</taxon>
        <taxon>Mycobacteriaceae</taxon>
        <taxon>Mycolicibacillus</taxon>
    </lineage>
</organism>